<dbReference type="PROSITE" id="PS50850">
    <property type="entry name" value="MFS"/>
    <property type="match status" value="1"/>
</dbReference>
<dbReference type="Gene3D" id="1.20.1250.20">
    <property type="entry name" value="MFS general substrate transporter like domains"/>
    <property type="match status" value="1"/>
</dbReference>
<dbReference type="InterPro" id="IPR003663">
    <property type="entry name" value="Sugar/inositol_transpt"/>
</dbReference>
<proteinExistence type="predicted"/>
<comment type="subcellular location">
    <subcellularLocation>
        <location evidence="1">Cell membrane</location>
        <topology evidence="1">Multi-pass membrane protein</topology>
    </subcellularLocation>
</comment>
<evidence type="ECO:0000256" key="8">
    <source>
        <dbReference type="ARBA" id="ARBA00023180"/>
    </source>
</evidence>
<keyword evidence="5 9" id="KW-0812">Transmembrane</keyword>
<organism evidence="11 12">
    <name type="scientific">Aphidius gifuensis</name>
    <name type="common">Parasitoid wasp</name>
    <dbReference type="NCBI Taxonomy" id="684658"/>
    <lineage>
        <taxon>Eukaryota</taxon>
        <taxon>Metazoa</taxon>
        <taxon>Ecdysozoa</taxon>
        <taxon>Arthropoda</taxon>
        <taxon>Hexapoda</taxon>
        <taxon>Insecta</taxon>
        <taxon>Pterygota</taxon>
        <taxon>Neoptera</taxon>
        <taxon>Endopterygota</taxon>
        <taxon>Hymenoptera</taxon>
        <taxon>Apocrita</taxon>
        <taxon>Ichneumonoidea</taxon>
        <taxon>Braconidae</taxon>
        <taxon>Aphidiinae</taxon>
        <taxon>Aphidius</taxon>
    </lineage>
</organism>
<dbReference type="AlphaFoldDB" id="A0A835CPU8"/>
<dbReference type="InterPro" id="IPR005828">
    <property type="entry name" value="MFS_sugar_transport-like"/>
</dbReference>
<dbReference type="SUPFAM" id="SSF103473">
    <property type="entry name" value="MFS general substrate transporter"/>
    <property type="match status" value="1"/>
</dbReference>
<evidence type="ECO:0000256" key="6">
    <source>
        <dbReference type="ARBA" id="ARBA00022989"/>
    </source>
</evidence>
<feature type="domain" description="Major facilitator superfamily (MFS) profile" evidence="10">
    <location>
        <begin position="21"/>
        <end position="447"/>
    </location>
</feature>
<dbReference type="GO" id="GO:0022857">
    <property type="term" value="F:transmembrane transporter activity"/>
    <property type="evidence" value="ECO:0007669"/>
    <property type="project" value="InterPro"/>
</dbReference>
<evidence type="ECO:0000256" key="2">
    <source>
        <dbReference type="ARBA" id="ARBA00022448"/>
    </source>
</evidence>
<gene>
    <name evidence="11" type="ORF">HCN44_001033</name>
</gene>
<dbReference type="Proteomes" id="UP000639338">
    <property type="component" value="Unassembled WGS sequence"/>
</dbReference>
<keyword evidence="6 9" id="KW-1133">Transmembrane helix</keyword>
<feature type="transmembrane region" description="Helical" evidence="9">
    <location>
        <begin position="295"/>
        <end position="315"/>
    </location>
</feature>
<dbReference type="FunFam" id="1.20.1250.20:FF:000218">
    <property type="entry name" value="facilitated trehalose transporter Tret1"/>
    <property type="match status" value="1"/>
</dbReference>
<dbReference type="PANTHER" id="PTHR48021:SF1">
    <property type="entry name" value="GH07001P-RELATED"/>
    <property type="match status" value="1"/>
</dbReference>
<keyword evidence="2" id="KW-0813">Transport</keyword>
<feature type="transmembrane region" description="Helical" evidence="9">
    <location>
        <begin position="364"/>
        <end position="381"/>
    </location>
</feature>
<feature type="transmembrane region" description="Helical" evidence="9">
    <location>
        <begin position="322"/>
        <end position="344"/>
    </location>
</feature>
<comment type="caution">
    <text evidence="11">The sequence shown here is derived from an EMBL/GenBank/DDBJ whole genome shotgun (WGS) entry which is preliminary data.</text>
</comment>
<evidence type="ECO:0000313" key="12">
    <source>
        <dbReference type="Proteomes" id="UP000639338"/>
    </source>
</evidence>
<dbReference type="OrthoDB" id="4142200at2759"/>
<dbReference type="InterPro" id="IPR050549">
    <property type="entry name" value="MFS_Trehalose_Transporter"/>
</dbReference>
<dbReference type="PROSITE" id="PS00217">
    <property type="entry name" value="SUGAR_TRANSPORT_2"/>
    <property type="match status" value="1"/>
</dbReference>
<evidence type="ECO:0000256" key="3">
    <source>
        <dbReference type="ARBA" id="ARBA00022475"/>
    </source>
</evidence>
<evidence type="ECO:0000256" key="5">
    <source>
        <dbReference type="ARBA" id="ARBA00022692"/>
    </source>
</evidence>
<dbReference type="PRINTS" id="PR00171">
    <property type="entry name" value="SUGRTRNSPORT"/>
</dbReference>
<keyword evidence="3" id="KW-1003">Cell membrane</keyword>
<evidence type="ECO:0000313" key="11">
    <source>
        <dbReference type="EMBL" id="KAF7988460.1"/>
    </source>
</evidence>
<dbReference type="InterPro" id="IPR005829">
    <property type="entry name" value="Sugar_transporter_CS"/>
</dbReference>
<dbReference type="GO" id="GO:0005886">
    <property type="term" value="C:plasma membrane"/>
    <property type="evidence" value="ECO:0007669"/>
    <property type="project" value="UniProtKB-SubCell"/>
</dbReference>
<feature type="transmembrane region" description="Helical" evidence="9">
    <location>
        <begin position="425"/>
        <end position="443"/>
    </location>
</feature>
<dbReference type="PANTHER" id="PTHR48021">
    <property type="match status" value="1"/>
</dbReference>
<sequence>MLSDKDINSDISSDVKIKNKTQWIVGIELFLFANTLGLMIGWTVSALPNLMLPSSPIIINKNDASWIASSSDIGRTIGAIIGAIISSIYGTKTSLTWVGIIEAFGFLIQAIAYTVDMIIASRLITGFALGMSNVIVPLYIGEISNPNYRGTLSGLRNVGMNFGQILGNVLGDKLSLSEFSLFVCIFIFIFLSSFYWLPKSPYYFIKKNKDKKAFNAVKFYRPDVNCENELETLKSYVNNDKSLTFYDVLYELIKSQNIISLIKIIIIVLLLQFSGQYTMSYYSGIILNDYKNKTIIIATMTALSFIASIIGMLTNDKFERKYLLGVSSLFVALSLVTLGVYYVIIDKNIFSDNILSCLLVGSLIVRKIFLSYGVSICLGTYMSEIFAQNVKFISLCIVNIVSGLTASISTKIYQPLYDIIDYNIYFLYGAFMIALSIYAFLFLPKTNGKSLQEIQEMLKK</sequence>
<keyword evidence="4" id="KW-0762">Sugar transport</keyword>
<feature type="transmembrane region" description="Helical" evidence="9">
    <location>
        <begin position="73"/>
        <end position="89"/>
    </location>
</feature>
<dbReference type="InterPro" id="IPR020846">
    <property type="entry name" value="MFS_dom"/>
</dbReference>
<evidence type="ECO:0000256" key="4">
    <source>
        <dbReference type="ARBA" id="ARBA00022597"/>
    </source>
</evidence>
<keyword evidence="8" id="KW-0325">Glycoprotein</keyword>
<keyword evidence="7 9" id="KW-0472">Membrane</keyword>
<accession>A0A835CPU8</accession>
<protein>
    <recommendedName>
        <fullName evidence="10">Major facilitator superfamily (MFS) profile domain-containing protein</fullName>
    </recommendedName>
</protein>
<feature type="transmembrane region" description="Helical" evidence="9">
    <location>
        <begin position="393"/>
        <end position="413"/>
    </location>
</feature>
<feature type="transmembrane region" description="Helical" evidence="9">
    <location>
        <begin position="29"/>
        <end position="52"/>
    </location>
</feature>
<keyword evidence="12" id="KW-1185">Reference proteome</keyword>
<evidence type="ECO:0000259" key="10">
    <source>
        <dbReference type="PROSITE" id="PS50850"/>
    </source>
</evidence>
<dbReference type="EMBL" id="JACMRX010000005">
    <property type="protein sequence ID" value="KAF7988460.1"/>
    <property type="molecule type" value="Genomic_DNA"/>
</dbReference>
<feature type="transmembrane region" description="Helical" evidence="9">
    <location>
        <begin position="179"/>
        <end position="197"/>
    </location>
</feature>
<feature type="transmembrane region" description="Helical" evidence="9">
    <location>
        <begin position="122"/>
        <end position="140"/>
    </location>
</feature>
<evidence type="ECO:0000256" key="7">
    <source>
        <dbReference type="ARBA" id="ARBA00023136"/>
    </source>
</evidence>
<evidence type="ECO:0000256" key="1">
    <source>
        <dbReference type="ARBA" id="ARBA00004651"/>
    </source>
</evidence>
<dbReference type="Pfam" id="PF00083">
    <property type="entry name" value="Sugar_tr"/>
    <property type="match status" value="1"/>
</dbReference>
<evidence type="ECO:0000256" key="9">
    <source>
        <dbReference type="SAM" id="Phobius"/>
    </source>
</evidence>
<reference evidence="11 12" key="1">
    <citation type="submission" date="2020-08" db="EMBL/GenBank/DDBJ databases">
        <title>Aphidius gifuensis genome sequencing and assembly.</title>
        <authorList>
            <person name="Du Z."/>
        </authorList>
    </citation>
    <scope>NUCLEOTIDE SEQUENCE [LARGE SCALE GENOMIC DNA]</scope>
    <source>
        <strain evidence="11">YNYX2018</strain>
        <tissue evidence="11">Adults</tissue>
    </source>
</reference>
<dbReference type="InterPro" id="IPR036259">
    <property type="entry name" value="MFS_trans_sf"/>
</dbReference>
<feature type="transmembrane region" description="Helical" evidence="9">
    <location>
        <begin position="258"/>
        <end position="275"/>
    </location>
</feature>
<name>A0A835CPU8_APHGI</name>